<evidence type="ECO:0000313" key="1">
    <source>
        <dbReference type="EMBL" id="JAH67052.1"/>
    </source>
</evidence>
<reference evidence="1" key="2">
    <citation type="journal article" date="2015" name="Fish Shellfish Immunol.">
        <title>Early steps in the European eel (Anguilla anguilla)-Vibrio vulnificus interaction in the gills: Role of the RtxA13 toxin.</title>
        <authorList>
            <person name="Callol A."/>
            <person name="Pajuelo D."/>
            <person name="Ebbesson L."/>
            <person name="Teles M."/>
            <person name="MacKenzie S."/>
            <person name="Amaro C."/>
        </authorList>
    </citation>
    <scope>NUCLEOTIDE SEQUENCE</scope>
</reference>
<sequence length="66" mass="7092">MNCPSVWVEVTGPAPPPPPPIDLVQLLQNGDVREARQSVKMLTGLAVKFSPIVGSSLDYADNLSKF</sequence>
<accession>A0A0E9UMN2</accession>
<protein>
    <submittedName>
        <fullName evidence="1">Uncharacterized protein</fullName>
    </submittedName>
</protein>
<dbReference type="AlphaFoldDB" id="A0A0E9UMN2"/>
<reference evidence="1" key="1">
    <citation type="submission" date="2014-11" db="EMBL/GenBank/DDBJ databases">
        <authorList>
            <person name="Amaro Gonzalez C."/>
        </authorList>
    </citation>
    <scope>NUCLEOTIDE SEQUENCE</scope>
</reference>
<organism evidence="1">
    <name type="scientific">Anguilla anguilla</name>
    <name type="common">European freshwater eel</name>
    <name type="synonym">Muraena anguilla</name>
    <dbReference type="NCBI Taxonomy" id="7936"/>
    <lineage>
        <taxon>Eukaryota</taxon>
        <taxon>Metazoa</taxon>
        <taxon>Chordata</taxon>
        <taxon>Craniata</taxon>
        <taxon>Vertebrata</taxon>
        <taxon>Euteleostomi</taxon>
        <taxon>Actinopterygii</taxon>
        <taxon>Neopterygii</taxon>
        <taxon>Teleostei</taxon>
        <taxon>Anguilliformes</taxon>
        <taxon>Anguillidae</taxon>
        <taxon>Anguilla</taxon>
    </lineage>
</organism>
<name>A0A0E9UMN2_ANGAN</name>
<proteinExistence type="predicted"/>
<dbReference type="EMBL" id="GBXM01041525">
    <property type="protein sequence ID" value="JAH67052.1"/>
    <property type="molecule type" value="Transcribed_RNA"/>
</dbReference>